<comment type="similarity">
    <text evidence="1">Belongs to the ComF/GntX family.</text>
</comment>
<dbReference type="InterPro" id="IPR029057">
    <property type="entry name" value="PRTase-like"/>
</dbReference>
<dbReference type="Pfam" id="PF00156">
    <property type="entry name" value="Pribosyltran"/>
    <property type="match status" value="1"/>
</dbReference>
<dbReference type="InterPro" id="IPR051910">
    <property type="entry name" value="ComF/GntX_DNA_util-trans"/>
</dbReference>
<reference evidence="3 4" key="1">
    <citation type="submission" date="2018-05" db="EMBL/GenBank/DDBJ databases">
        <title>Genome Sequence of an Efficient Indole-Degrading Bacterium, Alcaligenes sp.YBY.</title>
        <authorList>
            <person name="Yang B."/>
        </authorList>
    </citation>
    <scope>NUCLEOTIDE SEQUENCE [LARGE SCALE GENOMIC DNA]</scope>
    <source>
        <strain evidence="3 4">YBY</strain>
    </source>
</reference>
<sequence>MAHPLFRREPSHRLVGIPLLARPCVLCGLRSQSGALCRFCRHALATPAQDLRCPRCALALPPLALLACPDCGAGQLSLQATVAGFDYEHPGDMLIHAFKISRRLEMAAVLAELMVQQWRRHGPVLNAACRVIPVPSQRSALHRRGFNPAAVLARRVAHSLGLSARLHIVVAQPRLEQAQKTLGRQARRQAMLGAFSVRESLQGHDVLLVDDVLTTGTTLDALARACRSVGAQSVYALVAARAPWRLKVF</sequence>
<dbReference type="AlphaFoldDB" id="A0A2U2BIL9"/>
<comment type="caution">
    <text evidence="3">The sequence shown here is derived from an EMBL/GenBank/DDBJ whole genome shotgun (WGS) entry which is preliminary data.</text>
</comment>
<dbReference type="PANTHER" id="PTHR47505">
    <property type="entry name" value="DNA UTILIZATION PROTEIN YHGH"/>
    <property type="match status" value="1"/>
</dbReference>
<reference evidence="3 4" key="2">
    <citation type="submission" date="2018-05" db="EMBL/GenBank/DDBJ databases">
        <authorList>
            <person name="Lanie J.A."/>
            <person name="Ng W.-L."/>
            <person name="Kazmierczak K.M."/>
            <person name="Andrzejewski T.M."/>
            <person name="Davidsen T.M."/>
            <person name="Wayne K.J."/>
            <person name="Tettelin H."/>
            <person name="Glass J.I."/>
            <person name="Rusch D."/>
            <person name="Podicherti R."/>
            <person name="Tsui H.-C.T."/>
            <person name="Winkler M.E."/>
        </authorList>
    </citation>
    <scope>NUCLEOTIDE SEQUENCE [LARGE SCALE GENOMIC DNA]</scope>
    <source>
        <strain evidence="3 4">YBY</strain>
    </source>
</reference>
<evidence type="ECO:0000313" key="3">
    <source>
        <dbReference type="EMBL" id="PWE13865.1"/>
    </source>
</evidence>
<evidence type="ECO:0000259" key="2">
    <source>
        <dbReference type="Pfam" id="PF00156"/>
    </source>
</evidence>
<dbReference type="InterPro" id="IPR000836">
    <property type="entry name" value="PRTase_dom"/>
</dbReference>
<dbReference type="Gene3D" id="3.40.50.2020">
    <property type="match status" value="1"/>
</dbReference>
<dbReference type="EMBL" id="QEXO01000003">
    <property type="protein sequence ID" value="PWE13865.1"/>
    <property type="molecule type" value="Genomic_DNA"/>
</dbReference>
<dbReference type="STRING" id="511.UZ73_13015"/>
<dbReference type="SUPFAM" id="SSF53271">
    <property type="entry name" value="PRTase-like"/>
    <property type="match status" value="1"/>
</dbReference>
<name>A0A2U2BIL9_ALCFA</name>
<accession>A0A2U2BIL9</accession>
<gene>
    <name evidence="3" type="ORF">DF183_11905</name>
</gene>
<evidence type="ECO:0000256" key="1">
    <source>
        <dbReference type="ARBA" id="ARBA00008007"/>
    </source>
</evidence>
<evidence type="ECO:0000313" key="4">
    <source>
        <dbReference type="Proteomes" id="UP000245216"/>
    </source>
</evidence>
<dbReference type="PANTHER" id="PTHR47505:SF1">
    <property type="entry name" value="DNA UTILIZATION PROTEIN YHGH"/>
    <property type="match status" value="1"/>
</dbReference>
<feature type="domain" description="Phosphoribosyltransferase" evidence="2">
    <location>
        <begin position="142"/>
        <end position="242"/>
    </location>
</feature>
<dbReference type="Proteomes" id="UP000245216">
    <property type="component" value="Unassembled WGS sequence"/>
</dbReference>
<protein>
    <submittedName>
        <fullName evidence="3">ComF family protein</fullName>
    </submittedName>
</protein>
<organism evidence="3 4">
    <name type="scientific">Alcaligenes faecalis</name>
    <dbReference type="NCBI Taxonomy" id="511"/>
    <lineage>
        <taxon>Bacteria</taxon>
        <taxon>Pseudomonadati</taxon>
        <taxon>Pseudomonadota</taxon>
        <taxon>Betaproteobacteria</taxon>
        <taxon>Burkholderiales</taxon>
        <taxon>Alcaligenaceae</taxon>
        <taxon>Alcaligenes</taxon>
    </lineage>
</organism>
<proteinExistence type="inferred from homology"/>
<dbReference type="CDD" id="cd06223">
    <property type="entry name" value="PRTases_typeI"/>
    <property type="match status" value="1"/>
</dbReference>
<dbReference type="RefSeq" id="WP_086060974.1">
    <property type="nucleotide sequence ID" value="NZ_MSZP01000002.1"/>
</dbReference>